<feature type="transmembrane region" description="Helical" evidence="1">
    <location>
        <begin position="44"/>
        <end position="67"/>
    </location>
</feature>
<feature type="transmembrane region" description="Helical" evidence="1">
    <location>
        <begin position="322"/>
        <end position="341"/>
    </location>
</feature>
<evidence type="ECO:0000313" key="2">
    <source>
        <dbReference type="EMBL" id="MFC4338023.1"/>
    </source>
</evidence>
<keyword evidence="1" id="KW-0472">Membrane</keyword>
<gene>
    <name evidence="2" type="ORF">ACFPET_22790</name>
</gene>
<proteinExistence type="predicted"/>
<feature type="transmembrane region" description="Helical" evidence="1">
    <location>
        <begin position="244"/>
        <end position="263"/>
    </location>
</feature>
<evidence type="ECO:0000256" key="1">
    <source>
        <dbReference type="SAM" id="Phobius"/>
    </source>
</evidence>
<dbReference type="RefSeq" id="WP_380625629.1">
    <property type="nucleotide sequence ID" value="NZ_JBHSDK010000061.1"/>
</dbReference>
<name>A0ABV8U4G8_9ACTN</name>
<evidence type="ECO:0000313" key="3">
    <source>
        <dbReference type="Proteomes" id="UP001595823"/>
    </source>
</evidence>
<feature type="transmembrane region" description="Helical" evidence="1">
    <location>
        <begin position="384"/>
        <end position="401"/>
    </location>
</feature>
<feature type="transmembrane region" description="Helical" evidence="1">
    <location>
        <begin position="407"/>
        <end position="428"/>
    </location>
</feature>
<accession>A0ABV8U4G8</accession>
<organism evidence="2 3">
    <name type="scientific">Salininema proteolyticum</name>
    <dbReference type="NCBI Taxonomy" id="1607685"/>
    <lineage>
        <taxon>Bacteria</taxon>
        <taxon>Bacillati</taxon>
        <taxon>Actinomycetota</taxon>
        <taxon>Actinomycetes</taxon>
        <taxon>Glycomycetales</taxon>
        <taxon>Glycomycetaceae</taxon>
        <taxon>Salininema</taxon>
    </lineage>
</organism>
<sequence>MSADARGQSPLSAEERDELERLRRRVEQLEAGPKSGGSGRAGRWALAAVVLLTAAVFAVASVLTVWLKGTVLDTDRYVATVAPLIEEPTVQEGVTQRITEAVMAEVDVEGVVRELADNLEEQGAPQAVGSLVDPMVSGVESFVEKQVGSVVASDRFADVWETANRAVHRQLVAELQGGGSDLIAVEGDAITVDLGQGVDLVKERLVDAGFGLASNIPDVSIPYTLVSSDQVSTVQAALKALNTAAWVFPILAVVLLAFGIWLAPRRRGGAIAAGVMIVFFALLSMAALAAARQAYVNALPEGLGVESAGAAWDVLTRFLWSALQRVAVVAAIAGIAVWLTGRGPAATAIRNGTSRALAATGSGLARLGLSLGPVSGFLARSGRTIAVVIAVLGVAALFLWPRPGVAGLMWILVVTLTLLALIGIGAHVRPAEKRGTP</sequence>
<keyword evidence="1" id="KW-1133">Transmembrane helix</keyword>
<feature type="transmembrane region" description="Helical" evidence="1">
    <location>
        <begin position="270"/>
        <end position="291"/>
    </location>
</feature>
<reference evidence="3" key="1">
    <citation type="journal article" date="2019" name="Int. J. Syst. Evol. Microbiol.">
        <title>The Global Catalogue of Microorganisms (GCM) 10K type strain sequencing project: providing services to taxonomists for standard genome sequencing and annotation.</title>
        <authorList>
            <consortium name="The Broad Institute Genomics Platform"/>
            <consortium name="The Broad Institute Genome Sequencing Center for Infectious Disease"/>
            <person name="Wu L."/>
            <person name="Ma J."/>
        </authorList>
    </citation>
    <scope>NUCLEOTIDE SEQUENCE [LARGE SCALE GENOMIC DNA]</scope>
    <source>
        <strain evidence="3">IBRC-M 10908</strain>
    </source>
</reference>
<protein>
    <recommendedName>
        <fullName evidence="4">Integral membrane protein</fullName>
    </recommendedName>
</protein>
<dbReference type="EMBL" id="JBHSDK010000061">
    <property type="protein sequence ID" value="MFC4338023.1"/>
    <property type="molecule type" value="Genomic_DNA"/>
</dbReference>
<comment type="caution">
    <text evidence="2">The sequence shown here is derived from an EMBL/GenBank/DDBJ whole genome shotgun (WGS) entry which is preliminary data.</text>
</comment>
<dbReference type="Proteomes" id="UP001595823">
    <property type="component" value="Unassembled WGS sequence"/>
</dbReference>
<keyword evidence="1" id="KW-0812">Transmembrane</keyword>
<evidence type="ECO:0008006" key="4">
    <source>
        <dbReference type="Google" id="ProtNLM"/>
    </source>
</evidence>
<keyword evidence="3" id="KW-1185">Reference proteome</keyword>